<gene>
    <name evidence="1" type="ORF">PHMEG_00037620</name>
</gene>
<keyword evidence="1" id="KW-0645">Protease</keyword>
<proteinExistence type="predicted"/>
<evidence type="ECO:0000313" key="2">
    <source>
        <dbReference type="Proteomes" id="UP000198211"/>
    </source>
</evidence>
<organism evidence="1 2">
    <name type="scientific">Phytophthora megakarya</name>
    <dbReference type="NCBI Taxonomy" id="4795"/>
    <lineage>
        <taxon>Eukaryota</taxon>
        <taxon>Sar</taxon>
        <taxon>Stramenopiles</taxon>
        <taxon>Oomycota</taxon>
        <taxon>Peronosporomycetes</taxon>
        <taxon>Peronosporales</taxon>
        <taxon>Peronosporaceae</taxon>
        <taxon>Phytophthora</taxon>
    </lineage>
</organism>
<keyword evidence="1" id="KW-0378">Hydrolase</keyword>
<evidence type="ECO:0000313" key="1">
    <source>
        <dbReference type="EMBL" id="OWY93105.1"/>
    </source>
</evidence>
<dbReference type="AlphaFoldDB" id="A0A225UJA4"/>
<sequence length="198" mass="22500">MDKWHTAMEYVADTTQTINWVQNTNIKRIGVPLELQHGVSDVLADPKAMFKETPLHRSRSTPFGGLPYRALLSFCENKWVNDGAMGHRITLLSGSMTALVFDRAARVTADSVGNPFQEGYRLILYATCKTTLKDLHGELYEILHVKLETTCRYPDALSCDVAVIMSFECILRGFALPTTPSQFFIRFMRLWYLLKCIS</sequence>
<dbReference type="GO" id="GO:0006508">
    <property type="term" value="P:proteolysis"/>
    <property type="evidence" value="ECO:0007669"/>
    <property type="project" value="UniProtKB-KW"/>
</dbReference>
<dbReference type="EMBL" id="NBNE01016703">
    <property type="protein sequence ID" value="OWY93105.1"/>
    <property type="molecule type" value="Genomic_DNA"/>
</dbReference>
<dbReference type="Proteomes" id="UP000198211">
    <property type="component" value="Unassembled WGS sequence"/>
</dbReference>
<reference evidence="2" key="1">
    <citation type="submission" date="2017-03" db="EMBL/GenBank/DDBJ databases">
        <title>Phytopthora megakarya and P. palmivora, two closely related causual agents of cacao black pod achieved similar genome size and gene model numbers by different mechanisms.</title>
        <authorList>
            <person name="Ali S."/>
            <person name="Shao J."/>
            <person name="Larry D.J."/>
            <person name="Kronmiller B."/>
            <person name="Shen D."/>
            <person name="Strem M.D."/>
            <person name="Melnick R.L."/>
            <person name="Guiltinan M.J."/>
            <person name="Tyler B.M."/>
            <person name="Meinhardt L.W."/>
            <person name="Bailey B.A."/>
        </authorList>
    </citation>
    <scope>NUCLEOTIDE SEQUENCE [LARGE SCALE GENOMIC DNA]</scope>
    <source>
        <strain evidence="2">zdho120</strain>
    </source>
</reference>
<comment type="caution">
    <text evidence="1">The sequence shown here is derived from an EMBL/GenBank/DDBJ whole genome shotgun (WGS) entry which is preliminary data.</text>
</comment>
<dbReference type="GO" id="GO:0008233">
    <property type="term" value="F:peptidase activity"/>
    <property type="evidence" value="ECO:0007669"/>
    <property type="project" value="UniProtKB-KW"/>
</dbReference>
<keyword evidence="2" id="KW-1185">Reference proteome</keyword>
<protein>
    <submittedName>
        <fullName evidence="1">Cysteine protease</fullName>
    </submittedName>
</protein>
<name>A0A225UJA4_9STRA</name>
<accession>A0A225UJA4</accession>
<dbReference type="OrthoDB" id="128191at2759"/>